<dbReference type="AlphaFoldDB" id="A0A5B7DTE7"/>
<protein>
    <submittedName>
        <fullName evidence="1">Uncharacterized protein</fullName>
    </submittedName>
</protein>
<dbReference type="Proteomes" id="UP000324222">
    <property type="component" value="Unassembled WGS sequence"/>
</dbReference>
<evidence type="ECO:0000313" key="2">
    <source>
        <dbReference type="Proteomes" id="UP000324222"/>
    </source>
</evidence>
<gene>
    <name evidence="1" type="ORF">E2C01_017303</name>
</gene>
<comment type="caution">
    <text evidence="1">The sequence shown here is derived from an EMBL/GenBank/DDBJ whole genome shotgun (WGS) entry which is preliminary data.</text>
</comment>
<dbReference type="EMBL" id="VSRR010001303">
    <property type="protein sequence ID" value="MPC24226.1"/>
    <property type="molecule type" value="Genomic_DNA"/>
</dbReference>
<organism evidence="1 2">
    <name type="scientific">Portunus trituberculatus</name>
    <name type="common">Swimming crab</name>
    <name type="synonym">Neptunus trituberculatus</name>
    <dbReference type="NCBI Taxonomy" id="210409"/>
    <lineage>
        <taxon>Eukaryota</taxon>
        <taxon>Metazoa</taxon>
        <taxon>Ecdysozoa</taxon>
        <taxon>Arthropoda</taxon>
        <taxon>Crustacea</taxon>
        <taxon>Multicrustacea</taxon>
        <taxon>Malacostraca</taxon>
        <taxon>Eumalacostraca</taxon>
        <taxon>Eucarida</taxon>
        <taxon>Decapoda</taxon>
        <taxon>Pleocyemata</taxon>
        <taxon>Brachyura</taxon>
        <taxon>Eubrachyura</taxon>
        <taxon>Portunoidea</taxon>
        <taxon>Portunidae</taxon>
        <taxon>Portuninae</taxon>
        <taxon>Portunus</taxon>
    </lineage>
</organism>
<proteinExistence type="predicted"/>
<sequence length="61" mass="6892">MDDWVEQTCGWDDDSVVVAVVMVRMWRERDSSSGVKCQKQHTAEQRENTGTCVAIKTTSSL</sequence>
<keyword evidence="2" id="KW-1185">Reference proteome</keyword>
<name>A0A5B7DTE7_PORTR</name>
<accession>A0A5B7DTE7</accession>
<evidence type="ECO:0000313" key="1">
    <source>
        <dbReference type="EMBL" id="MPC24226.1"/>
    </source>
</evidence>
<reference evidence="1 2" key="1">
    <citation type="submission" date="2019-05" db="EMBL/GenBank/DDBJ databases">
        <title>Another draft genome of Portunus trituberculatus and its Hox gene families provides insights of decapod evolution.</title>
        <authorList>
            <person name="Jeong J.-H."/>
            <person name="Song I."/>
            <person name="Kim S."/>
            <person name="Choi T."/>
            <person name="Kim D."/>
            <person name="Ryu S."/>
            <person name="Kim W."/>
        </authorList>
    </citation>
    <scope>NUCLEOTIDE SEQUENCE [LARGE SCALE GENOMIC DNA]</scope>
    <source>
        <tissue evidence="1">Muscle</tissue>
    </source>
</reference>